<protein>
    <submittedName>
        <fullName evidence="3">Uncharacterized protein</fullName>
    </submittedName>
</protein>
<feature type="region of interest" description="Disordered" evidence="1">
    <location>
        <begin position="16"/>
        <end position="87"/>
    </location>
</feature>
<keyword evidence="2" id="KW-0472">Membrane</keyword>
<dbReference type="AlphaFoldDB" id="A0A8K0UT78"/>
<feature type="transmembrane region" description="Helical" evidence="2">
    <location>
        <begin position="216"/>
        <end position="239"/>
    </location>
</feature>
<gene>
    <name evidence="3" type="ORF">BXZ70DRAFT_926974</name>
</gene>
<dbReference type="OrthoDB" id="2646225at2759"/>
<sequence>MSLLCLMANPDPGSYELQQLPNLQATPATRSSPLESPNRAASPHEQTQLLLALQNPNPEGKSVSTPSLDDNHGTQQVSTSSDNNVNSAPKKSVIEKYLQVFEVAQHYILPFIAIAYLAFCYAAHATVIQLKTRLVDDSPGNIDAIKSGVTSINIILITLGLYPVQTILTDLKSEEFFRSVTSKMSGVPLKSINSISNPSFGAIQSLFVIFRQHCSYYFFAAFLSGWLIFATSTLAPAALSVSTALVDIESVTLPIGAIGRDTIFNMSMEPLGVQQSIQNDILPTASSLAWAETQLNVTYSFTVSNGVRYIVPPPLNLARDVPSRWASDVAILDPKCEWGEAKLEAFGKSGSLEVALDVSFSEQNISATVGSQDIFFDDLTLQPVISYLQLHSLPQKGFLTSGAMMWTLAQCVQNCHGSFNANVNLTGITTLRLTDKEQPPIQGPFPGMPNQTFPPLTSDIAFLICSPNAVYETREVRHDGHGVLTVTNTTVSARQGNLDPTQTNIMLTNALQLIKYNAGPPAGMQQLGAAAQAALFFGQDVLAFPMRPPFPNASSAPTITPLPLTNITDTYARLLTAASKAFLNRNTNDTTANVPAHLLAQRIIFTTSLPQIVISTFLFLLLCAVHAMSRLRRDAPQFSLVNLAAGLDRSGLPREVGMARSEIKGKTSKEIEEAVIARIGDSCVAAGEDASGTVVLQLR</sequence>
<dbReference type="Proteomes" id="UP000813824">
    <property type="component" value="Unassembled WGS sequence"/>
</dbReference>
<dbReference type="EMBL" id="JAEVFJ010000008">
    <property type="protein sequence ID" value="KAH8102889.1"/>
    <property type="molecule type" value="Genomic_DNA"/>
</dbReference>
<keyword evidence="2" id="KW-1133">Transmembrane helix</keyword>
<feature type="compositionally biased region" description="Polar residues" evidence="1">
    <location>
        <begin position="44"/>
        <end position="87"/>
    </location>
</feature>
<evidence type="ECO:0000313" key="4">
    <source>
        <dbReference type="Proteomes" id="UP000813824"/>
    </source>
</evidence>
<accession>A0A8K0UT78</accession>
<name>A0A8K0UT78_9AGAR</name>
<comment type="caution">
    <text evidence="3">The sequence shown here is derived from an EMBL/GenBank/DDBJ whole genome shotgun (WGS) entry which is preliminary data.</text>
</comment>
<proteinExistence type="predicted"/>
<evidence type="ECO:0000313" key="3">
    <source>
        <dbReference type="EMBL" id="KAH8102889.1"/>
    </source>
</evidence>
<evidence type="ECO:0000256" key="2">
    <source>
        <dbReference type="SAM" id="Phobius"/>
    </source>
</evidence>
<keyword evidence="2" id="KW-0812">Transmembrane</keyword>
<organism evidence="3 4">
    <name type="scientific">Cristinia sonorae</name>
    <dbReference type="NCBI Taxonomy" id="1940300"/>
    <lineage>
        <taxon>Eukaryota</taxon>
        <taxon>Fungi</taxon>
        <taxon>Dikarya</taxon>
        <taxon>Basidiomycota</taxon>
        <taxon>Agaricomycotina</taxon>
        <taxon>Agaricomycetes</taxon>
        <taxon>Agaricomycetidae</taxon>
        <taxon>Agaricales</taxon>
        <taxon>Pleurotineae</taxon>
        <taxon>Stephanosporaceae</taxon>
        <taxon>Cristinia</taxon>
    </lineage>
</organism>
<keyword evidence="4" id="KW-1185">Reference proteome</keyword>
<reference evidence="3" key="1">
    <citation type="journal article" date="2021" name="New Phytol.">
        <title>Evolutionary innovations through gain and loss of genes in the ectomycorrhizal Boletales.</title>
        <authorList>
            <person name="Wu G."/>
            <person name="Miyauchi S."/>
            <person name="Morin E."/>
            <person name="Kuo A."/>
            <person name="Drula E."/>
            <person name="Varga T."/>
            <person name="Kohler A."/>
            <person name="Feng B."/>
            <person name="Cao Y."/>
            <person name="Lipzen A."/>
            <person name="Daum C."/>
            <person name="Hundley H."/>
            <person name="Pangilinan J."/>
            <person name="Johnson J."/>
            <person name="Barry K."/>
            <person name="LaButti K."/>
            <person name="Ng V."/>
            <person name="Ahrendt S."/>
            <person name="Min B."/>
            <person name="Choi I.G."/>
            <person name="Park H."/>
            <person name="Plett J.M."/>
            <person name="Magnuson J."/>
            <person name="Spatafora J.W."/>
            <person name="Nagy L.G."/>
            <person name="Henrissat B."/>
            <person name="Grigoriev I.V."/>
            <person name="Yang Z.L."/>
            <person name="Xu J."/>
            <person name="Martin F.M."/>
        </authorList>
    </citation>
    <scope>NUCLEOTIDE SEQUENCE</scope>
    <source>
        <strain evidence="3">KKN 215</strain>
    </source>
</reference>
<feature type="transmembrane region" description="Helical" evidence="2">
    <location>
        <begin position="107"/>
        <end position="128"/>
    </location>
</feature>
<feature type="transmembrane region" description="Helical" evidence="2">
    <location>
        <begin position="609"/>
        <end position="628"/>
    </location>
</feature>
<feature type="transmembrane region" description="Helical" evidence="2">
    <location>
        <begin position="148"/>
        <end position="168"/>
    </location>
</feature>
<feature type="compositionally biased region" description="Polar residues" evidence="1">
    <location>
        <begin position="16"/>
        <end position="35"/>
    </location>
</feature>
<evidence type="ECO:0000256" key="1">
    <source>
        <dbReference type="SAM" id="MobiDB-lite"/>
    </source>
</evidence>